<evidence type="ECO:0000256" key="1">
    <source>
        <dbReference type="SAM" id="SignalP"/>
    </source>
</evidence>
<dbReference type="AlphaFoldDB" id="A0A379KGW7"/>
<accession>A0A379KGW7</accession>
<feature type="signal peptide" evidence="1">
    <location>
        <begin position="1"/>
        <end position="24"/>
    </location>
</feature>
<evidence type="ECO:0000313" key="3">
    <source>
        <dbReference type="Proteomes" id="UP000254602"/>
    </source>
</evidence>
<name>A0A379KGW7_PSEPU</name>
<gene>
    <name evidence="2" type="ORF">NCTC7914_00892</name>
</gene>
<evidence type="ECO:0000313" key="2">
    <source>
        <dbReference type="EMBL" id="SUD66829.1"/>
    </source>
</evidence>
<dbReference type="Proteomes" id="UP000254602">
    <property type="component" value="Unassembled WGS sequence"/>
</dbReference>
<protein>
    <submittedName>
        <fullName evidence="2">Protein of uncharacterized function (DUF2790)</fullName>
    </submittedName>
</protein>
<feature type="chain" id="PRO_5016796773" evidence="1">
    <location>
        <begin position="25"/>
        <end position="86"/>
    </location>
</feature>
<dbReference type="Gene3D" id="2.30.140.50">
    <property type="entry name" value="Protein of unknown function DUF2790"/>
    <property type="match status" value="1"/>
</dbReference>
<dbReference type="InterPro" id="IPR021245">
    <property type="entry name" value="DUF2790"/>
</dbReference>
<proteinExistence type="predicted"/>
<dbReference type="EMBL" id="UGUY01000001">
    <property type="protein sequence ID" value="SUD66829.1"/>
    <property type="molecule type" value="Genomic_DNA"/>
</dbReference>
<sequence>MTLRTVFALTLATLALGTSAGAFAQSTEATPYHYGMNLDIAEVISLAPSAKIQGQASTATMTYRDSTGQVRSIRYYQPDDAQGNQN</sequence>
<organism evidence="2 3">
    <name type="scientific">Pseudomonas putida</name>
    <name type="common">Arthrobacter siderocapsulatus</name>
    <dbReference type="NCBI Taxonomy" id="303"/>
    <lineage>
        <taxon>Bacteria</taxon>
        <taxon>Pseudomonadati</taxon>
        <taxon>Pseudomonadota</taxon>
        <taxon>Gammaproteobacteria</taxon>
        <taxon>Pseudomonadales</taxon>
        <taxon>Pseudomonadaceae</taxon>
        <taxon>Pseudomonas</taxon>
    </lineage>
</organism>
<reference evidence="2 3" key="1">
    <citation type="submission" date="2018-06" db="EMBL/GenBank/DDBJ databases">
        <authorList>
            <consortium name="Pathogen Informatics"/>
            <person name="Doyle S."/>
        </authorList>
    </citation>
    <scope>NUCLEOTIDE SEQUENCE [LARGE SCALE GENOMIC DNA]</scope>
    <source>
        <strain evidence="2 3">NCTC7914</strain>
    </source>
</reference>
<dbReference type="RefSeq" id="WP_115273307.1">
    <property type="nucleotide sequence ID" value="NZ_JBJDNM010000003.1"/>
</dbReference>
<keyword evidence="1" id="KW-0732">Signal</keyword>
<dbReference type="Pfam" id="PF10976">
    <property type="entry name" value="DUF2790"/>
    <property type="match status" value="1"/>
</dbReference>